<dbReference type="Proteomes" id="UP000004994">
    <property type="component" value="Chromosome 1"/>
</dbReference>
<evidence type="ECO:0000313" key="9">
    <source>
        <dbReference type="Proteomes" id="UP000004994"/>
    </source>
</evidence>
<keyword evidence="5" id="KW-0720">Serine protease</keyword>
<sequence>MTRMDFSVMRVRAWLDPVFSRVGGENLKVNHSVVGCYYMASVPFSSQNKLEALKKSPGFVSAHKDGTIELHTTHTPEFLNLNPSSGLWPASNFGQDVIIGIVDTGIWPESPSFRDDAENTHVNLTTFSARDSWGHGTHIASIASGNYVQGDSYFGYGKGTAKGGCSPC</sequence>
<evidence type="ECO:0000256" key="4">
    <source>
        <dbReference type="ARBA" id="ARBA00022801"/>
    </source>
</evidence>
<dbReference type="PROSITE" id="PS00137">
    <property type="entry name" value="SUBTILASE_HIS"/>
    <property type="match status" value="1"/>
</dbReference>
<name>A0A3Q7EIV2_SOLLC</name>
<proteinExistence type="inferred from homology"/>
<dbReference type="EnsemblPlants" id="Solyc01g087775.1.1">
    <property type="protein sequence ID" value="Solyc01g087775.1.1"/>
    <property type="gene ID" value="Solyc01g087775.1"/>
</dbReference>
<evidence type="ECO:0000256" key="6">
    <source>
        <dbReference type="PROSITE-ProRule" id="PRU01240"/>
    </source>
</evidence>
<reference evidence="8" key="1">
    <citation type="journal article" date="2012" name="Nature">
        <title>The tomato genome sequence provides insights into fleshy fruit evolution.</title>
        <authorList>
            <consortium name="Tomato Genome Consortium"/>
        </authorList>
    </citation>
    <scope>NUCLEOTIDE SEQUENCE [LARGE SCALE GENOMIC DNA]</scope>
    <source>
        <strain evidence="8">cv. Heinz 1706</strain>
    </source>
</reference>
<keyword evidence="4" id="KW-0378">Hydrolase</keyword>
<evidence type="ECO:0000256" key="5">
    <source>
        <dbReference type="ARBA" id="ARBA00022825"/>
    </source>
</evidence>
<dbReference type="InterPro" id="IPR045051">
    <property type="entry name" value="SBT"/>
</dbReference>
<dbReference type="GO" id="GO:0006508">
    <property type="term" value="P:proteolysis"/>
    <property type="evidence" value="ECO:0007669"/>
    <property type="project" value="UniProtKB-KW"/>
</dbReference>
<dbReference type="InterPro" id="IPR015500">
    <property type="entry name" value="Peptidase_S8_subtilisin-rel"/>
</dbReference>
<evidence type="ECO:0000313" key="8">
    <source>
        <dbReference type="EnsemblPlants" id="Solyc01g087775.1.1"/>
    </source>
</evidence>
<evidence type="ECO:0000256" key="1">
    <source>
        <dbReference type="ARBA" id="ARBA00011073"/>
    </source>
</evidence>
<dbReference type="GO" id="GO:0004252">
    <property type="term" value="F:serine-type endopeptidase activity"/>
    <property type="evidence" value="ECO:0007669"/>
    <property type="project" value="InterPro"/>
</dbReference>
<keyword evidence="3" id="KW-0732">Signal</keyword>
<dbReference type="SUPFAM" id="SSF52743">
    <property type="entry name" value="Subtilisin-like"/>
    <property type="match status" value="1"/>
</dbReference>
<evidence type="ECO:0000256" key="3">
    <source>
        <dbReference type="ARBA" id="ARBA00022729"/>
    </source>
</evidence>
<protein>
    <recommendedName>
        <fullName evidence="7">Peptidase S8/S53 domain-containing protein</fullName>
    </recommendedName>
</protein>
<dbReference type="PROSITE" id="PS51892">
    <property type="entry name" value="SUBTILASE"/>
    <property type="match status" value="1"/>
</dbReference>
<dbReference type="STRING" id="4081.A0A3Q7EIV2"/>
<accession>A0A3Q7EIV2</accession>
<reference evidence="8" key="2">
    <citation type="submission" date="2019-01" db="UniProtKB">
        <authorList>
            <consortium name="EnsemblPlants"/>
        </authorList>
    </citation>
    <scope>IDENTIFICATION</scope>
    <source>
        <strain evidence="8">cv. Heinz 1706</strain>
    </source>
</reference>
<comment type="similarity">
    <text evidence="1 6">Belongs to the peptidase S8 family.</text>
</comment>
<dbReference type="Gene3D" id="3.40.50.200">
    <property type="entry name" value="Peptidase S8/S53 domain"/>
    <property type="match status" value="1"/>
</dbReference>
<dbReference type="AlphaFoldDB" id="A0A3Q7EIV2"/>
<dbReference type="InterPro" id="IPR022398">
    <property type="entry name" value="Peptidase_S8_His-AS"/>
</dbReference>
<dbReference type="PANTHER" id="PTHR10795">
    <property type="entry name" value="PROPROTEIN CONVERTASE SUBTILISIN/KEXIN"/>
    <property type="match status" value="1"/>
</dbReference>
<comment type="caution">
    <text evidence="6">Lacks conserved residue(s) required for the propagation of feature annotation.</text>
</comment>
<dbReference type="InterPro" id="IPR000209">
    <property type="entry name" value="Peptidase_S8/S53_dom"/>
</dbReference>
<dbReference type="InParanoid" id="A0A3Q7EIV2"/>
<evidence type="ECO:0000256" key="2">
    <source>
        <dbReference type="ARBA" id="ARBA00022670"/>
    </source>
</evidence>
<keyword evidence="2" id="KW-0645">Protease</keyword>
<organism evidence="8">
    <name type="scientific">Solanum lycopersicum</name>
    <name type="common">Tomato</name>
    <name type="synonym">Lycopersicon esculentum</name>
    <dbReference type="NCBI Taxonomy" id="4081"/>
    <lineage>
        <taxon>Eukaryota</taxon>
        <taxon>Viridiplantae</taxon>
        <taxon>Streptophyta</taxon>
        <taxon>Embryophyta</taxon>
        <taxon>Tracheophyta</taxon>
        <taxon>Spermatophyta</taxon>
        <taxon>Magnoliopsida</taxon>
        <taxon>eudicotyledons</taxon>
        <taxon>Gunneridae</taxon>
        <taxon>Pentapetalae</taxon>
        <taxon>asterids</taxon>
        <taxon>lamiids</taxon>
        <taxon>Solanales</taxon>
        <taxon>Solanaceae</taxon>
        <taxon>Solanoideae</taxon>
        <taxon>Solaneae</taxon>
        <taxon>Solanum</taxon>
        <taxon>Solanum subgen. Lycopersicon</taxon>
    </lineage>
</organism>
<dbReference type="Pfam" id="PF00082">
    <property type="entry name" value="Peptidase_S8"/>
    <property type="match status" value="1"/>
</dbReference>
<dbReference type="OMA" id="YMASVPF"/>
<keyword evidence="9" id="KW-1185">Reference proteome</keyword>
<dbReference type="Gramene" id="Solyc01g087775.1.1">
    <property type="protein sequence ID" value="Solyc01g087775.1.1"/>
    <property type="gene ID" value="Solyc01g087775.1"/>
</dbReference>
<dbReference type="PRINTS" id="PR00723">
    <property type="entry name" value="SUBTILISIN"/>
</dbReference>
<dbReference type="InterPro" id="IPR036852">
    <property type="entry name" value="Peptidase_S8/S53_dom_sf"/>
</dbReference>
<evidence type="ECO:0000259" key="7">
    <source>
        <dbReference type="Pfam" id="PF00082"/>
    </source>
</evidence>
<feature type="domain" description="Peptidase S8/S53" evidence="7">
    <location>
        <begin position="94"/>
        <end position="157"/>
    </location>
</feature>